<sequence length="149" mass="15909">MGTGKCARSEICDDGAAGQYASQRPLSAKIGVCGLARGGVAEGCILLLSSVTSPRWLCWRVVHTFPEQAKRCVSCASRSCRYTQHSPVTPEQMAMVPASALMVSAPLGGGGRKSGLDRETSVVMGTFCVWRRTSTNLFVLSEYTSTAVW</sequence>
<name>A0A2K3QMC5_9HYPO</name>
<reference evidence="1 2" key="1">
    <citation type="submission" date="2017-08" db="EMBL/GenBank/DDBJ databases">
        <title>Harnessing the power of phylogenomics to disentangle the directionality and signatures of interkingdom host jumping in the parasitic fungal genus Tolypocladium.</title>
        <authorList>
            <person name="Quandt C.A."/>
            <person name="Patterson W."/>
            <person name="Spatafora J.W."/>
        </authorList>
    </citation>
    <scope>NUCLEOTIDE SEQUENCE [LARGE SCALE GENOMIC DNA]</scope>
    <source>
        <strain evidence="1 2">CBS 113982</strain>
    </source>
</reference>
<dbReference type="Proteomes" id="UP000236621">
    <property type="component" value="Unassembled WGS sequence"/>
</dbReference>
<evidence type="ECO:0000313" key="2">
    <source>
        <dbReference type="Proteomes" id="UP000236621"/>
    </source>
</evidence>
<comment type="caution">
    <text evidence="1">The sequence shown here is derived from an EMBL/GenBank/DDBJ whole genome shotgun (WGS) entry which is preliminary data.</text>
</comment>
<proteinExistence type="predicted"/>
<gene>
    <name evidence="1" type="ORF">TCAP_01394</name>
</gene>
<protein>
    <submittedName>
        <fullName evidence="1">Uncharacterized protein</fullName>
    </submittedName>
</protein>
<evidence type="ECO:0000313" key="1">
    <source>
        <dbReference type="EMBL" id="PNY28685.1"/>
    </source>
</evidence>
<dbReference type="AlphaFoldDB" id="A0A2K3QMC5"/>
<accession>A0A2K3QMC5</accession>
<keyword evidence="2" id="KW-1185">Reference proteome</keyword>
<dbReference type="EMBL" id="NRSZ01000225">
    <property type="protein sequence ID" value="PNY28685.1"/>
    <property type="molecule type" value="Genomic_DNA"/>
</dbReference>
<organism evidence="1 2">
    <name type="scientific">Tolypocladium capitatum</name>
    <dbReference type="NCBI Taxonomy" id="45235"/>
    <lineage>
        <taxon>Eukaryota</taxon>
        <taxon>Fungi</taxon>
        <taxon>Dikarya</taxon>
        <taxon>Ascomycota</taxon>
        <taxon>Pezizomycotina</taxon>
        <taxon>Sordariomycetes</taxon>
        <taxon>Hypocreomycetidae</taxon>
        <taxon>Hypocreales</taxon>
        <taxon>Ophiocordycipitaceae</taxon>
        <taxon>Tolypocladium</taxon>
    </lineage>
</organism>